<evidence type="ECO:0000259" key="9">
    <source>
        <dbReference type="Pfam" id="PF00370"/>
    </source>
</evidence>
<evidence type="ECO:0000256" key="1">
    <source>
        <dbReference type="ARBA" id="ARBA00009156"/>
    </source>
</evidence>
<gene>
    <name evidence="11" type="primary">xylB_1</name>
    <name evidence="7 8" type="synonym">xylB</name>
    <name evidence="11" type="ORF">BN1051_02099</name>
</gene>
<dbReference type="Pfam" id="PF00370">
    <property type="entry name" value="FGGY_N"/>
    <property type="match status" value="1"/>
</dbReference>
<dbReference type="PANTHER" id="PTHR43095">
    <property type="entry name" value="SUGAR KINASE"/>
    <property type="match status" value="1"/>
</dbReference>
<evidence type="ECO:0000256" key="7">
    <source>
        <dbReference type="HAMAP-Rule" id="MF_02220"/>
    </source>
</evidence>
<evidence type="ECO:0000256" key="2">
    <source>
        <dbReference type="ARBA" id="ARBA00022629"/>
    </source>
</evidence>
<dbReference type="InterPro" id="IPR043129">
    <property type="entry name" value="ATPase_NBD"/>
</dbReference>
<dbReference type="InterPro" id="IPR006000">
    <property type="entry name" value="Xylulokinase"/>
</dbReference>
<comment type="function">
    <text evidence="7">Catalyzes the phosphorylation of D-xylulose to D-xylulose 5-phosphate.</text>
</comment>
<name>A0A078MV76_9MICC</name>
<evidence type="ECO:0000313" key="11">
    <source>
        <dbReference type="EMBL" id="CEA08741.1"/>
    </source>
</evidence>
<dbReference type="InterPro" id="IPR018485">
    <property type="entry name" value="FGGY_C"/>
</dbReference>
<dbReference type="InterPro" id="IPR050406">
    <property type="entry name" value="FGGY_Carb_Kinase"/>
</dbReference>
<protein>
    <recommendedName>
        <fullName evidence="7 8">Xylulose kinase</fullName>
        <shortName evidence="7 8">Xylulokinase</shortName>
        <ecNumber evidence="7 8">2.7.1.17</ecNumber>
    </recommendedName>
</protein>
<dbReference type="EC" id="2.7.1.17" evidence="7 8"/>
<dbReference type="EMBL" id="LN483071">
    <property type="protein sequence ID" value="CEA08741.1"/>
    <property type="molecule type" value="Genomic_DNA"/>
</dbReference>
<dbReference type="HAMAP" id="MF_02220">
    <property type="entry name" value="XylB"/>
    <property type="match status" value="1"/>
</dbReference>
<evidence type="ECO:0000256" key="6">
    <source>
        <dbReference type="ARBA" id="ARBA00022840"/>
    </source>
</evidence>
<reference evidence="11" key="1">
    <citation type="submission" date="2014-07" db="EMBL/GenBank/DDBJ databases">
        <authorList>
            <person name="Urmite Genomes Urmite Genomes"/>
        </authorList>
    </citation>
    <scope>NUCLEOTIDE SEQUENCE</scope>
    <source>
        <strain evidence="11">11W110_air</strain>
    </source>
</reference>
<sequence>MTRTVVAGVDSSTQSCKIVRVDAETGEVLSKTVAPHPDGTAVDPERWWDAFRQAGGQDLDDAAAVSVSAQQHGMVALDGAGVPVHEALLWNDVRSAAQAERLRREIGPDNWAREVGVVPVSSFTITKLAWLAEARPELAARVRQVLLPHDWLTWRLTGRADTPVTDRSDASGTGYWSVPEGRYREDLLAHAFGRVPELPVVLDSAAAAGRTRAGALVAAGCGDNAGAALGLGLQPGEVAVSIGTSGTVFASTDRTVTDPSGMVAGFADASGRNLPLLATINGARILASTAELLGVDLDELDRLAAAAEPDAGGLTMIPYFDGERTPNLPHARASLTGMSRANMSRANMARAAVLGLLCHLAEALDVLRAQGIPTRRVLLIGGGARSLTLRSAAADIFQTEVVVPVPGEYVALGAARQAAWALAGTDAPPTWQRRVESAFAPDPSADWAQQVRADYRAARAGFYGA</sequence>
<accession>A0A078MV76</accession>
<dbReference type="PANTHER" id="PTHR43095:SF5">
    <property type="entry name" value="XYLULOSE KINASE"/>
    <property type="match status" value="1"/>
</dbReference>
<dbReference type="CDD" id="cd07809">
    <property type="entry name" value="ASKHA_NBD_FGGY_BaXK-like"/>
    <property type="match status" value="1"/>
</dbReference>
<dbReference type="SUPFAM" id="SSF53067">
    <property type="entry name" value="Actin-like ATPase domain"/>
    <property type="match status" value="2"/>
</dbReference>
<dbReference type="InterPro" id="IPR018484">
    <property type="entry name" value="FGGY_N"/>
</dbReference>
<evidence type="ECO:0000259" key="10">
    <source>
        <dbReference type="Pfam" id="PF02782"/>
    </source>
</evidence>
<evidence type="ECO:0000256" key="4">
    <source>
        <dbReference type="ARBA" id="ARBA00022741"/>
    </source>
</evidence>
<comment type="catalytic activity">
    <reaction evidence="7 8">
        <text>D-xylulose + ATP = D-xylulose 5-phosphate + ADP + H(+)</text>
        <dbReference type="Rhea" id="RHEA:10964"/>
        <dbReference type="ChEBI" id="CHEBI:15378"/>
        <dbReference type="ChEBI" id="CHEBI:17140"/>
        <dbReference type="ChEBI" id="CHEBI:30616"/>
        <dbReference type="ChEBI" id="CHEBI:57737"/>
        <dbReference type="ChEBI" id="CHEBI:456216"/>
        <dbReference type="EC" id="2.7.1.17"/>
    </reaction>
</comment>
<evidence type="ECO:0000256" key="8">
    <source>
        <dbReference type="RuleBase" id="RU364073"/>
    </source>
</evidence>
<dbReference type="AlphaFoldDB" id="A0A078MV76"/>
<dbReference type="PATRIC" id="fig|1461584.3.peg.2075"/>
<proteinExistence type="inferred from homology"/>
<dbReference type="Pfam" id="PF02782">
    <property type="entry name" value="FGGY_C"/>
    <property type="match status" value="1"/>
</dbReference>
<keyword evidence="3 7" id="KW-0808">Transferase</keyword>
<dbReference type="GO" id="GO:0004856">
    <property type="term" value="F:D-xylulokinase activity"/>
    <property type="evidence" value="ECO:0007669"/>
    <property type="project" value="UniProtKB-UniRule"/>
</dbReference>
<dbReference type="Gene3D" id="3.30.420.40">
    <property type="match status" value="2"/>
</dbReference>
<keyword evidence="6 7" id="KW-0067">ATP-binding</keyword>
<keyword evidence="4 7" id="KW-0547">Nucleotide-binding</keyword>
<comment type="similarity">
    <text evidence="1 7 8">Belongs to the FGGY kinase family.</text>
</comment>
<evidence type="ECO:0000256" key="3">
    <source>
        <dbReference type="ARBA" id="ARBA00022679"/>
    </source>
</evidence>
<keyword evidence="2 7" id="KW-0859">Xylose metabolism</keyword>
<dbReference type="GO" id="GO:0005998">
    <property type="term" value="P:xylulose catabolic process"/>
    <property type="evidence" value="ECO:0007669"/>
    <property type="project" value="UniProtKB-UniRule"/>
</dbReference>
<dbReference type="InterPro" id="IPR000577">
    <property type="entry name" value="Carb_kinase_FGGY"/>
</dbReference>
<feature type="domain" description="Carbohydrate kinase FGGY N-terminal" evidence="9">
    <location>
        <begin position="6"/>
        <end position="221"/>
    </location>
</feature>
<dbReference type="GO" id="GO:0042732">
    <property type="term" value="P:D-xylose metabolic process"/>
    <property type="evidence" value="ECO:0007669"/>
    <property type="project" value="UniProtKB-KW"/>
</dbReference>
<feature type="domain" description="Carbohydrate kinase FGGY C-terminal" evidence="10">
    <location>
        <begin position="239"/>
        <end position="422"/>
    </location>
</feature>
<feature type="site" description="Important for activity" evidence="7">
    <location>
        <position position="10"/>
    </location>
</feature>
<dbReference type="PIRSF" id="PIRSF000538">
    <property type="entry name" value="GlpK"/>
    <property type="match status" value="1"/>
</dbReference>
<evidence type="ECO:0000256" key="5">
    <source>
        <dbReference type="ARBA" id="ARBA00022777"/>
    </source>
</evidence>
<organism evidence="11">
    <name type="scientific">Arthrobacter saudimassiliensis</name>
    <dbReference type="NCBI Taxonomy" id="1461584"/>
    <lineage>
        <taxon>Bacteria</taxon>
        <taxon>Bacillati</taxon>
        <taxon>Actinomycetota</taxon>
        <taxon>Actinomycetes</taxon>
        <taxon>Micrococcales</taxon>
        <taxon>Micrococcaceae</taxon>
        <taxon>Arthrobacter</taxon>
    </lineage>
</organism>
<keyword evidence="7 8" id="KW-0119">Carbohydrate metabolism</keyword>
<keyword evidence="5 7" id="KW-0418">Kinase</keyword>
<dbReference type="GO" id="GO:0005524">
    <property type="term" value="F:ATP binding"/>
    <property type="evidence" value="ECO:0007669"/>
    <property type="project" value="UniProtKB-UniRule"/>
</dbReference>
<feature type="binding site" evidence="7">
    <location>
        <begin position="71"/>
        <end position="72"/>
    </location>
    <ligand>
        <name>substrate</name>
    </ligand>
</feature>
<dbReference type="NCBIfam" id="TIGR01312">
    <property type="entry name" value="XylB"/>
    <property type="match status" value="1"/>
</dbReference>
<feature type="active site" description="Proton acceptor" evidence="7">
    <location>
        <position position="223"/>
    </location>
</feature>